<dbReference type="AlphaFoldDB" id="A0A7W7ZG36"/>
<dbReference type="InterPro" id="IPR049046">
    <property type="entry name" value="Beta-AFase-like_GH127_middle"/>
</dbReference>
<feature type="domain" description="Non-reducing end beta-L-arabinofuranosidase-like GH127 middle" evidence="3">
    <location>
        <begin position="436"/>
        <end position="533"/>
    </location>
</feature>
<feature type="chain" id="PRO_5031110706" description="DUF1680 family protein" evidence="1">
    <location>
        <begin position="30"/>
        <end position="613"/>
    </location>
</feature>
<evidence type="ECO:0000259" key="3">
    <source>
        <dbReference type="Pfam" id="PF20736"/>
    </source>
</evidence>
<protein>
    <recommendedName>
        <fullName evidence="6">DUF1680 family protein</fullName>
    </recommendedName>
</protein>
<evidence type="ECO:0008006" key="6">
    <source>
        <dbReference type="Google" id="ProtNLM"/>
    </source>
</evidence>
<dbReference type="EMBL" id="JACHIP010000005">
    <property type="protein sequence ID" value="MBB5059217.1"/>
    <property type="molecule type" value="Genomic_DNA"/>
</dbReference>
<dbReference type="SUPFAM" id="SSF48208">
    <property type="entry name" value="Six-hairpin glycosidases"/>
    <property type="match status" value="1"/>
</dbReference>
<name>A0A7W7ZG36_9BACT</name>
<feature type="signal peptide" evidence="1">
    <location>
        <begin position="1"/>
        <end position="29"/>
    </location>
</feature>
<dbReference type="RefSeq" id="WP_184220276.1">
    <property type="nucleotide sequence ID" value="NZ_JACHIP010000005.1"/>
</dbReference>
<sequence length="613" mass="68104">MSYKSRRSFLKRGAALAAGSAVMRGLSFGATTNAATSPKPTRLMQFDYADVQLLEGPMQEQFKHNHELFLNLDEDSMLKPFRQLTGMPAPGEDMGGWYTPSNKFDPPKDMTGYIPGHSFGQYLSGLSRAYAVTGDKATQAKVHRLVKGYAATVNTKFYDGYCLPAYTFEKTNCGLIDAHEFAHDPDAFAVLNKSTDAVLPWLPPKALDRTEMAARPHPNVAYTWDESYTLPENFFIGYQRGAGDRYRLLARRFLQDDTYFGPLSENRNVLPGQHAYSHVNALNSAMQSYITDGSEMHLAAAKNGFQFVLEQSFATGGWGPDEGFRKPGTDDLAHTLTTSHNSFETPCGAYGHFKIARNLMRVTGSSTYGDSMEAVLHNTILGARPIRPDGVSFYYADYNNDAKKVDYEQKWPCCSGTFPQLTADYGISSYLRSPKGVYVNLYVPSKVTFRQAGARVVLTQNTEYPRLDESTMHLKMDKPAQFIVALRIPAWAGSKSEVLVNGKPSGKTLEPGTWAELDRTWKNDDRIELTFDMPSRLVPIDPQHPDTVALVRGPVSLFAIEQGSAKLTKAQMLAAQRVSASSGDWEVQTDGGKVLMRPYPAIATEEYRLYQST</sequence>
<comment type="caution">
    <text evidence="4">The sequence shown here is derived from an EMBL/GenBank/DDBJ whole genome shotgun (WGS) entry which is preliminary data.</text>
</comment>
<evidence type="ECO:0000259" key="2">
    <source>
        <dbReference type="Pfam" id="PF07944"/>
    </source>
</evidence>
<dbReference type="Pfam" id="PF20736">
    <property type="entry name" value="Glyco_hydro127M"/>
    <property type="match status" value="1"/>
</dbReference>
<proteinExistence type="predicted"/>
<dbReference type="InterPro" id="IPR012878">
    <property type="entry name" value="Beta-AFase-like_GH127_cat"/>
</dbReference>
<dbReference type="PROSITE" id="PS51318">
    <property type="entry name" value="TAT"/>
    <property type="match status" value="1"/>
</dbReference>
<dbReference type="GO" id="GO:0005975">
    <property type="term" value="P:carbohydrate metabolic process"/>
    <property type="evidence" value="ECO:0007669"/>
    <property type="project" value="InterPro"/>
</dbReference>
<dbReference type="InterPro" id="IPR006311">
    <property type="entry name" value="TAT_signal"/>
</dbReference>
<evidence type="ECO:0000313" key="4">
    <source>
        <dbReference type="EMBL" id="MBB5059217.1"/>
    </source>
</evidence>
<keyword evidence="5" id="KW-1185">Reference proteome</keyword>
<accession>A0A7W7ZG36</accession>
<feature type="domain" description="Non-reducing end beta-L-arabinofuranosidase-like GH127 catalytic" evidence="2">
    <location>
        <begin position="50"/>
        <end position="425"/>
    </location>
</feature>
<organism evidence="4 5">
    <name type="scientific">Granulicella aggregans</name>
    <dbReference type="NCBI Taxonomy" id="474949"/>
    <lineage>
        <taxon>Bacteria</taxon>
        <taxon>Pseudomonadati</taxon>
        <taxon>Acidobacteriota</taxon>
        <taxon>Terriglobia</taxon>
        <taxon>Terriglobales</taxon>
        <taxon>Acidobacteriaceae</taxon>
        <taxon>Granulicella</taxon>
    </lineage>
</organism>
<dbReference type="InterPro" id="IPR008928">
    <property type="entry name" value="6-hairpin_glycosidase_sf"/>
</dbReference>
<gene>
    <name evidence="4" type="ORF">HDF16_003940</name>
</gene>
<keyword evidence="1" id="KW-0732">Signal</keyword>
<dbReference type="PANTHER" id="PTHR31151:SF0">
    <property type="entry name" value="PROLINE-TRNA LIGASE (DUF1680)"/>
    <property type="match status" value="1"/>
</dbReference>
<dbReference type="Pfam" id="PF07944">
    <property type="entry name" value="Beta-AFase-like_GH127_cat"/>
    <property type="match status" value="1"/>
</dbReference>
<reference evidence="4 5" key="1">
    <citation type="submission" date="2020-08" db="EMBL/GenBank/DDBJ databases">
        <title>Genomic Encyclopedia of Type Strains, Phase IV (KMG-V): Genome sequencing to study the core and pangenomes of soil and plant-associated prokaryotes.</title>
        <authorList>
            <person name="Whitman W."/>
        </authorList>
    </citation>
    <scope>NUCLEOTIDE SEQUENCE [LARGE SCALE GENOMIC DNA]</scope>
    <source>
        <strain evidence="4 5">M8UP14</strain>
    </source>
</reference>
<dbReference type="Proteomes" id="UP000540989">
    <property type="component" value="Unassembled WGS sequence"/>
</dbReference>
<evidence type="ECO:0000256" key="1">
    <source>
        <dbReference type="SAM" id="SignalP"/>
    </source>
</evidence>
<evidence type="ECO:0000313" key="5">
    <source>
        <dbReference type="Proteomes" id="UP000540989"/>
    </source>
</evidence>
<dbReference type="PANTHER" id="PTHR31151">
    <property type="entry name" value="PROLINE-TRNA LIGASE (DUF1680)"/>
    <property type="match status" value="1"/>
</dbReference>